<evidence type="ECO:0000256" key="5">
    <source>
        <dbReference type="PROSITE-ProRule" id="PRU00181"/>
    </source>
</evidence>
<evidence type="ECO:0000256" key="6">
    <source>
        <dbReference type="RuleBase" id="RU004364"/>
    </source>
</evidence>
<protein>
    <recommendedName>
        <fullName evidence="4">Eukaryotic translation initiation factor 4C</fullName>
    </recommendedName>
</protein>
<evidence type="ECO:0000259" key="8">
    <source>
        <dbReference type="PROSITE" id="PS50832"/>
    </source>
</evidence>
<dbReference type="Gene3D" id="2.40.50.140">
    <property type="entry name" value="Nucleic acid-binding proteins"/>
    <property type="match status" value="1"/>
</dbReference>
<keyword evidence="3 5" id="KW-0648">Protein biosynthesis</keyword>
<evidence type="ECO:0000256" key="3">
    <source>
        <dbReference type="ARBA" id="ARBA00022917"/>
    </source>
</evidence>
<dbReference type="AlphaFoldDB" id="Q9AW58"/>
<proteinExistence type="inferred from homology"/>
<dbReference type="InterPro" id="IPR012340">
    <property type="entry name" value="NA-bd_OB-fold"/>
</dbReference>
<accession>Q9AW58</accession>
<evidence type="ECO:0000256" key="7">
    <source>
        <dbReference type="RuleBase" id="RU004365"/>
    </source>
</evidence>
<feature type="domain" description="S1-like" evidence="8">
    <location>
        <begin position="21"/>
        <end position="95"/>
    </location>
</feature>
<dbReference type="HAMAP" id="MF_00216">
    <property type="entry name" value="aIF_1A"/>
    <property type="match status" value="1"/>
</dbReference>
<keyword evidence="2 5" id="KW-0396">Initiation factor</keyword>
<evidence type="ECO:0000256" key="1">
    <source>
        <dbReference type="ARBA" id="ARBA00007392"/>
    </source>
</evidence>
<evidence type="ECO:0000256" key="4">
    <source>
        <dbReference type="ARBA" id="ARBA00032507"/>
    </source>
</evidence>
<dbReference type="PROSITE" id="PS50832">
    <property type="entry name" value="S1_IF1_TYPE"/>
    <property type="match status" value="1"/>
</dbReference>
<dbReference type="PIR" id="D90107">
    <property type="entry name" value="D90107"/>
</dbReference>
<dbReference type="CDD" id="cd05793">
    <property type="entry name" value="S1_IF1A"/>
    <property type="match status" value="1"/>
</dbReference>
<evidence type="ECO:0000313" key="10">
    <source>
        <dbReference type="Proteomes" id="UP000242167"/>
    </source>
</evidence>
<dbReference type="NCBIfam" id="TIGR00523">
    <property type="entry name" value="eIF-1A"/>
    <property type="match status" value="1"/>
</dbReference>
<dbReference type="InterPro" id="IPR018104">
    <property type="entry name" value="TIF_eIF-1A_CS"/>
</dbReference>
<comment type="function">
    <text evidence="7">Seems to be required for maximal rate of protein biosynthesis. Enhances ribosome dissociation into subunits and stabilizes the binding of the initiator Met-tRNA(I) to 40 S ribosomal subunits.</text>
</comment>
<name>Q9AW58_GUITH</name>
<dbReference type="PANTHER" id="PTHR21668">
    <property type="entry name" value="EIF-1A"/>
    <property type="match status" value="1"/>
</dbReference>
<dbReference type="Proteomes" id="UP000242167">
    <property type="component" value="Nucleomorph 2"/>
</dbReference>
<evidence type="ECO:0000313" key="9">
    <source>
        <dbReference type="EMBL" id="CAC27012.1"/>
    </source>
</evidence>
<reference evidence="9 10" key="1">
    <citation type="journal article" date="2001" name="Nature">
        <title>The highly reduced genome of an enslaved algal nucleus.</title>
        <authorList>
            <person name="Douglas S."/>
            <person name="Zauner S."/>
            <person name="Fraunholz M."/>
            <person name="Beaton M."/>
            <person name="Penny S."/>
            <person name="Deng L."/>
            <person name="Wu X."/>
            <person name="Reith M."/>
            <person name="Cavalier-Smith T."/>
            <person name="Maier U."/>
        </authorList>
    </citation>
    <scope>NUCLEOTIDE SEQUENCE [LARGE SCALE GENOMIC DNA]</scope>
</reference>
<dbReference type="GO" id="GO:0000428">
    <property type="term" value="C:DNA-directed RNA polymerase complex"/>
    <property type="evidence" value="ECO:0007669"/>
    <property type="project" value="UniProtKB-KW"/>
</dbReference>
<dbReference type="GO" id="GO:0003723">
    <property type="term" value="F:RNA binding"/>
    <property type="evidence" value="ECO:0007669"/>
    <property type="project" value="InterPro"/>
</dbReference>
<dbReference type="SMART" id="SM00652">
    <property type="entry name" value="eIF1a"/>
    <property type="match status" value="1"/>
</dbReference>
<evidence type="ECO:0000256" key="2">
    <source>
        <dbReference type="ARBA" id="ARBA00022540"/>
    </source>
</evidence>
<dbReference type="Pfam" id="PF01176">
    <property type="entry name" value="eIF-1a"/>
    <property type="match status" value="1"/>
</dbReference>
<dbReference type="GO" id="GO:0003743">
    <property type="term" value="F:translation initiation factor activity"/>
    <property type="evidence" value="ECO:0007669"/>
    <property type="project" value="UniProtKB-UniRule"/>
</dbReference>
<dbReference type="InterPro" id="IPR001253">
    <property type="entry name" value="TIF_eIF-1A"/>
</dbReference>
<sequence length="143" mass="16791">MKSKPKGRNNKKKLIALHNKEKKELIFKDNCQEYGQVIKMLGNGRCDTYCFDGIRRLCHIRGKMRKKVWINTGDIVLVALRDFQNNKGDIIHKYSPDESRKLRAFGELPLTFLSDDKTILEKKIFSEFMDQKFEFESNSAEIE</sequence>
<gene>
    <name evidence="9" type="primary">eif1A</name>
</gene>
<dbReference type="EMBL" id="AJ010592">
    <property type="protein sequence ID" value="CAC27012.1"/>
    <property type="molecule type" value="Genomic_DNA"/>
</dbReference>
<dbReference type="RefSeq" id="XP_001713228.1">
    <property type="nucleotide sequence ID" value="XM_001713176.1"/>
</dbReference>
<dbReference type="SUPFAM" id="SSF50249">
    <property type="entry name" value="Nucleic acid-binding proteins"/>
    <property type="match status" value="1"/>
</dbReference>
<dbReference type="PROSITE" id="PS01262">
    <property type="entry name" value="IF1A"/>
    <property type="match status" value="1"/>
</dbReference>
<dbReference type="InterPro" id="IPR006196">
    <property type="entry name" value="RNA-binding_domain_S1_IF1"/>
</dbReference>
<comment type="similarity">
    <text evidence="1 6">Belongs to the eIF-1A family.</text>
</comment>
<organism evidence="9 10">
    <name type="scientific">Guillardia theta</name>
    <name type="common">Cryptophyte</name>
    <name type="synonym">Cryptomonas phi</name>
    <dbReference type="NCBI Taxonomy" id="55529"/>
    <lineage>
        <taxon>Eukaryota</taxon>
        <taxon>Cryptophyceae</taxon>
        <taxon>Pyrenomonadales</taxon>
        <taxon>Geminigeraceae</taxon>
        <taxon>Guillardia</taxon>
    </lineage>
</organism>
<dbReference type="GeneID" id="857455"/>